<dbReference type="Gene3D" id="1.25.10.10">
    <property type="entry name" value="Leucine-rich Repeat Variant"/>
    <property type="match status" value="2"/>
</dbReference>
<dbReference type="STRING" id="3827.A0A3Q7X1I3"/>
<evidence type="ECO:0000256" key="1">
    <source>
        <dbReference type="PROSITE-ProRule" id="PRU00103"/>
    </source>
</evidence>
<dbReference type="SUPFAM" id="SSF48371">
    <property type="entry name" value="ARM repeat"/>
    <property type="match status" value="1"/>
</dbReference>
<dbReference type="PANTHER" id="PTHR32059">
    <property type="entry name" value="RAB11-BINDING PROTEIN RELCH"/>
    <property type="match status" value="1"/>
</dbReference>
<feature type="compositionally biased region" description="Basic and acidic residues" evidence="3">
    <location>
        <begin position="1168"/>
        <end position="1179"/>
    </location>
</feature>
<keyword evidence="4" id="KW-1185">Reference proteome</keyword>
<gene>
    <name evidence="5" type="primary">LOC101510532</name>
</gene>
<feature type="repeat" description="HEAT" evidence="1">
    <location>
        <begin position="621"/>
        <end position="655"/>
    </location>
</feature>
<evidence type="ECO:0000313" key="5">
    <source>
        <dbReference type="RefSeq" id="XP_027187619.1"/>
    </source>
</evidence>
<organism evidence="4 5">
    <name type="scientific">Cicer arietinum</name>
    <name type="common">Chickpea</name>
    <name type="synonym">Garbanzo</name>
    <dbReference type="NCBI Taxonomy" id="3827"/>
    <lineage>
        <taxon>Eukaryota</taxon>
        <taxon>Viridiplantae</taxon>
        <taxon>Streptophyta</taxon>
        <taxon>Embryophyta</taxon>
        <taxon>Tracheophyta</taxon>
        <taxon>Spermatophyta</taxon>
        <taxon>Magnoliopsida</taxon>
        <taxon>eudicotyledons</taxon>
        <taxon>Gunneridae</taxon>
        <taxon>Pentapetalae</taxon>
        <taxon>rosids</taxon>
        <taxon>fabids</taxon>
        <taxon>Fabales</taxon>
        <taxon>Fabaceae</taxon>
        <taxon>Papilionoideae</taxon>
        <taxon>50 kb inversion clade</taxon>
        <taxon>NPAAA clade</taxon>
        <taxon>Hologalegina</taxon>
        <taxon>IRL clade</taxon>
        <taxon>Cicereae</taxon>
        <taxon>Cicer</taxon>
    </lineage>
</organism>
<protein>
    <submittedName>
        <fullName evidence="5">RAB11-binding protein RELCH homolog</fullName>
    </submittedName>
</protein>
<feature type="compositionally biased region" description="Basic and acidic residues" evidence="3">
    <location>
        <begin position="448"/>
        <end position="468"/>
    </location>
</feature>
<dbReference type="PaxDb" id="3827-XP_004489310.1"/>
<dbReference type="PROSITE" id="PS50896">
    <property type="entry name" value="LISH"/>
    <property type="match status" value="2"/>
</dbReference>
<dbReference type="SMART" id="SM00667">
    <property type="entry name" value="LisH"/>
    <property type="match status" value="2"/>
</dbReference>
<dbReference type="InterPro" id="IPR021133">
    <property type="entry name" value="HEAT_type_2"/>
</dbReference>
<sequence>MDSPHHQNRKCDIMQVDNSSLCNCVVNFLLEENYILTAFELLHELLDDGRHDQAIRLQQYFSDPSRFPPNQISRFNSLPSADPQTLLQCKEDAEEKLAITDYELRLAQEDISKLKEELKTKTEGIIIDATTNSSGDVSVNRVGTELQTQQQKGNNNGSFAALGPLKKNERRDLNFAVKEYLLIAGYRLTAMTFYEEVTDQNLDIWQNTHALIPDALRHYYYQFLSSTSEAAEEKIAQVLENEALLKENQSLNEEKESMLKDKDLADGQIRALTKSLEALQEDLKHKESMVQVLKQSLENQRKELHASKAQISNLKMHTKQFGSGDNLAVNDVDNTFPESLDKYKEKIKKLQIEVERLKEKNRGTPERNFFGSSDNEIMQTEDKVIEIHEDQGANSYPVDAALGVIHNEDAQSPVLQNLNEFADKHTDPQQALFNPALTNTAFENIDNVSEKNGGKQGGDNRLHGKPESESDEEIYEKKASPFYLNKSSNAITFWFLGLGTIQILADALPKIVPYVLINHREELLPLMMCAIEHHPDSRTRDSLTHTLFNLIKRPDEQQRRIIMDACVSLAKNVGKMRTETELLPQCWEQINHMYEERRLLVAQSCGELAEFVRPEICDSLILSIVQQLIEDSATIVREAAAHNLAKLLPLFPNTDKYFKVEELMFQLICDPSGVVVETTLKDLVPAVIKWGNNLDHVLRVLLSHIFSSAQHCPPLSAVEGCIESHLHVLGERERWNIDVLLRMLGELLSLVYQKAIETCPFLSNLETTQFVFSTTLLELYARGNVEWDVFEWMHVECFPKLIQLACLLPWKEDNLRSRISKFLLSVSERFGDTYVTCIMQPIFLTAVGDEADLTCFPSAIHSRIKGLRPKSAVAERLSTSCVLPLLLAGVLGAPGKHKELTDYLRKLLLEDNSKENPSTKHTPEIINAIRFICIHEENHGMIFDILWEMVVSSNVNMKITAAKLLKVIVPYIDAKVASTHALPALVTLGSEQDLNVKCASIDAFGSVAQHFKNEMIVDKIRVQMGAFIEDGSHEATMAVIHALVVAVPHTTERLRDYLLSKIAQLTTVPVATSTDLKRRQERANVFCEAIRALDATDLPANSVRDYLLPAIQNLLKDLDALDPAHKEALDIIMKERSGSNYSSVNNKVTGSHGGLASSMSNLFGEGGLRGKKDSTDTVSERVVSPRGVAPQPPAEDTRFRRIMLGHFGDMLRGKGKTQEETQNQ</sequence>
<dbReference type="PANTHER" id="PTHR32059:SF1">
    <property type="entry name" value="LISH DOMAIN AND HEAT REPEAT KIAA1468-LIKE PROTEIN"/>
    <property type="match status" value="1"/>
</dbReference>
<feature type="region of interest" description="Disordered" evidence="3">
    <location>
        <begin position="447"/>
        <end position="471"/>
    </location>
</feature>
<accession>A0A3Q7X1I3</accession>
<feature type="region of interest" description="Disordered" evidence="3">
    <location>
        <begin position="1166"/>
        <end position="1194"/>
    </location>
</feature>
<feature type="coiled-coil region" evidence="2">
    <location>
        <begin position="221"/>
        <end position="360"/>
    </location>
</feature>
<dbReference type="GO" id="GO:0005802">
    <property type="term" value="C:trans-Golgi network"/>
    <property type="evidence" value="ECO:0007669"/>
    <property type="project" value="InterPro"/>
</dbReference>
<dbReference type="InterPro" id="IPR016024">
    <property type="entry name" value="ARM-type_fold"/>
</dbReference>
<dbReference type="Proteomes" id="UP000087171">
    <property type="component" value="Chromosome Ca2"/>
</dbReference>
<name>A0A3Q7X1I3_CICAR</name>
<proteinExistence type="predicted"/>
<dbReference type="InterPro" id="IPR011989">
    <property type="entry name" value="ARM-like"/>
</dbReference>
<dbReference type="RefSeq" id="XP_027187619.1">
    <property type="nucleotide sequence ID" value="XM_027331818.1"/>
</dbReference>
<dbReference type="OrthoDB" id="1695393at2759"/>
<dbReference type="PROSITE" id="PS50077">
    <property type="entry name" value="HEAT_REPEAT"/>
    <property type="match status" value="1"/>
</dbReference>
<dbReference type="InterPro" id="IPR006594">
    <property type="entry name" value="LisH"/>
</dbReference>
<dbReference type="GO" id="GO:0055037">
    <property type="term" value="C:recycling endosome"/>
    <property type="evidence" value="ECO:0007669"/>
    <property type="project" value="TreeGrafter"/>
</dbReference>
<feature type="coiled-coil region" evidence="2">
    <location>
        <begin position="90"/>
        <end position="124"/>
    </location>
</feature>
<evidence type="ECO:0000313" key="4">
    <source>
        <dbReference type="Proteomes" id="UP000087171"/>
    </source>
</evidence>
<dbReference type="InterPro" id="IPR040362">
    <property type="entry name" value="RELCH"/>
</dbReference>
<dbReference type="AlphaFoldDB" id="A0A3Q7X1I3"/>
<keyword evidence="2" id="KW-0175">Coiled coil</keyword>
<evidence type="ECO:0000256" key="2">
    <source>
        <dbReference type="SAM" id="Coils"/>
    </source>
</evidence>
<reference evidence="5" key="2">
    <citation type="submission" date="2025-08" db="UniProtKB">
        <authorList>
            <consortium name="RefSeq"/>
        </authorList>
    </citation>
    <scope>IDENTIFICATION</scope>
    <source>
        <tissue evidence="5">Etiolated seedlings</tissue>
    </source>
</reference>
<dbReference type="GO" id="GO:0032367">
    <property type="term" value="P:intracellular cholesterol transport"/>
    <property type="evidence" value="ECO:0007669"/>
    <property type="project" value="InterPro"/>
</dbReference>
<evidence type="ECO:0000256" key="3">
    <source>
        <dbReference type="SAM" id="MobiDB-lite"/>
    </source>
</evidence>
<reference evidence="4" key="1">
    <citation type="journal article" date="2013" name="Nat. Biotechnol.">
        <title>Draft genome sequence of chickpea (Cicer arietinum) provides a resource for trait improvement.</title>
        <authorList>
            <person name="Varshney R.K."/>
            <person name="Song C."/>
            <person name="Saxena R.K."/>
            <person name="Azam S."/>
            <person name="Yu S."/>
            <person name="Sharpe A.G."/>
            <person name="Cannon S."/>
            <person name="Baek J."/>
            <person name="Rosen B.D."/>
            <person name="Tar'an B."/>
            <person name="Millan T."/>
            <person name="Zhang X."/>
            <person name="Ramsay L.D."/>
            <person name="Iwata A."/>
            <person name="Wang Y."/>
            <person name="Nelson W."/>
            <person name="Farmer A.D."/>
            <person name="Gaur P.M."/>
            <person name="Soderlund C."/>
            <person name="Penmetsa R.V."/>
            <person name="Xu C."/>
            <person name="Bharti A.K."/>
            <person name="He W."/>
            <person name="Winter P."/>
            <person name="Zhao S."/>
            <person name="Hane J.K."/>
            <person name="Carrasquilla-Garcia N."/>
            <person name="Condie J.A."/>
            <person name="Upadhyaya H.D."/>
            <person name="Luo M.C."/>
            <person name="Thudi M."/>
            <person name="Gowda C.L."/>
            <person name="Singh N.P."/>
            <person name="Lichtenzveig J."/>
            <person name="Gali K.K."/>
            <person name="Rubio J."/>
            <person name="Nadarajan N."/>
            <person name="Dolezel J."/>
            <person name="Bansal K.C."/>
            <person name="Xu X."/>
            <person name="Edwards D."/>
            <person name="Zhang G."/>
            <person name="Kahl G."/>
            <person name="Gil J."/>
            <person name="Singh K.B."/>
            <person name="Datta S.K."/>
            <person name="Jackson S.A."/>
            <person name="Wang J."/>
            <person name="Cook D.R."/>
        </authorList>
    </citation>
    <scope>NUCLEOTIDE SEQUENCE [LARGE SCALE GENOMIC DNA]</scope>
    <source>
        <strain evidence="4">cv. CDC Frontier</strain>
    </source>
</reference>